<organism evidence="1 2">
    <name type="scientific">Shewanella submarina</name>
    <dbReference type="NCBI Taxonomy" id="2016376"/>
    <lineage>
        <taxon>Bacteria</taxon>
        <taxon>Pseudomonadati</taxon>
        <taxon>Pseudomonadota</taxon>
        <taxon>Gammaproteobacteria</taxon>
        <taxon>Alteromonadales</taxon>
        <taxon>Shewanellaceae</taxon>
        <taxon>Shewanella</taxon>
    </lineage>
</organism>
<name>A0ABV7GJE5_9GAMM</name>
<comment type="caution">
    <text evidence="1">The sequence shown here is derived from an EMBL/GenBank/DDBJ whole genome shotgun (WGS) entry which is preliminary data.</text>
</comment>
<accession>A0ABV7GJE5</accession>
<gene>
    <name evidence="1" type="ORF">ACFOE0_16860</name>
</gene>
<reference evidence="2" key="1">
    <citation type="journal article" date="2019" name="Int. J. Syst. Evol. Microbiol.">
        <title>The Global Catalogue of Microorganisms (GCM) 10K type strain sequencing project: providing services to taxonomists for standard genome sequencing and annotation.</title>
        <authorList>
            <consortium name="The Broad Institute Genomics Platform"/>
            <consortium name="The Broad Institute Genome Sequencing Center for Infectious Disease"/>
            <person name="Wu L."/>
            <person name="Ma J."/>
        </authorList>
    </citation>
    <scope>NUCLEOTIDE SEQUENCE [LARGE SCALE GENOMIC DNA]</scope>
    <source>
        <strain evidence="2">KCTC 52277</strain>
    </source>
</reference>
<proteinExistence type="predicted"/>
<evidence type="ECO:0000313" key="2">
    <source>
        <dbReference type="Proteomes" id="UP001595621"/>
    </source>
</evidence>
<sequence length="202" mass="22939">MPTSHLLLSKFMKVGLVGLIILSVNIPFEANSLEFHWKSQFTPLACFIIGNGSVVEYGPTDDVPVSFIGVHITFAKKHHFSEANEFFGYLEESKDELVMYAQVITSIDEIERGIFINRIEILDNGYRTPLNSHSYMDSDLMMFYVGEEVSAKQIEKLRSGNELILSINYNNNDNNVLSIPTSWFSLNAEMFNTCVTEATKYQ</sequence>
<keyword evidence="2" id="KW-1185">Reference proteome</keyword>
<protein>
    <submittedName>
        <fullName evidence="1">Uncharacterized protein</fullName>
    </submittedName>
</protein>
<dbReference type="RefSeq" id="WP_248936327.1">
    <property type="nucleotide sequence ID" value="NZ_JAKILF010000004.1"/>
</dbReference>
<dbReference type="Proteomes" id="UP001595621">
    <property type="component" value="Unassembled WGS sequence"/>
</dbReference>
<evidence type="ECO:0000313" key="1">
    <source>
        <dbReference type="EMBL" id="MFC3139837.1"/>
    </source>
</evidence>
<dbReference type="EMBL" id="JBHRTD010000017">
    <property type="protein sequence ID" value="MFC3139837.1"/>
    <property type="molecule type" value="Genomic_DNA"/>
</dbReference>